<comment type="caution">
    <text evidence="1">The sequence shown here is derived from an EMBL/GenBank/DDBJ whole genome shotgun (WGS) entry which is preliminary data.</text>
</comment>
<proteinExistence type="predicted"/>
<reference evidence="1" key="1">
    <citation type="submission" date="2020-05" db="EMBL/GenBank/DDBJ databases">
        <title>The first insight into the ecology of ammonia-tolerant syntrophic propionate oxidizing bacteria.</title>
        <authorList>
            <person name="Singh A."/>
            <person name="Schnurer A."/>
            <person name="Westerholm M."/>
        </authorList>
    </citation>
    <scope>NUCLEOTIDE SEQUENCE</scope>
    <source>
        <strain evidence="1">MAG54</strain>
    </source>
</reference>
<name>A0A8T7H5V9_9EURY</name>
<accession>A0A8T7H5V9</accession>
<organism evidence="1 2">
    <name type="scientific">Methanoculleus bourgensis</name>
    <dbReference type="NCBI Taxonomy" id="83986"/>
    <lineage>
        <taxon>Archaea</taxon>
        <taxon>Methanobacteriati</taxon>
        <taxon>Methanobacteriota</taxon>
        <taxon>Stenosarchaea group</taxon>
        <taxon>Methanomicrobia</taxon>
        <taxon>Methanomicrobiales</taxon>
        <taxon>Methanomicrobiaceae</taxon>
        <taxon>Methanoculleus</taxon>
    </lineage>
</organism>
<gene>
    <name evidence="1" type="ORF">HQQ74_06685</name>
</gene>
<protein>
    <submittedName>
        <fullName evidence="1">Uncharacterized protein</fullName>
    </submittedName>
</protein>
<dbReference type="AlphaFoldDB" id="A0A8T7H5V9"/>
<dbReference type="EMBL" id="JABMJE010000081">
    <property type="protein sequence ID" value="NQS78376.1"/>
    <property type="molecule type" value="Genomic_DNA"/>
</dbReference>
<dbReference type="Proteomes" id="UP000737555">
    <property type="component" value="Unassembled WGS sequence"/>
</dbReference>
<sequence>MEFTLDEIADSLSDLDLAILHLLHAGGNSAVRGDVIFQKELFLIGDYIERIGDDADFVPHIFGPYSESAEVALDELVSLGLVRRSEGGYTLTPDGVSVWEKVCSAFPTEESEAIDDFKAFLNDLSVDEVLLFVYGTYPEYTKESARLRDILQKRVPLSASLYRKGKVSLEKAAFLAGMNMESYLDYLKR</sequence>
<evidence type="ECO:0000313" key="1">
    <source>
        <dbReference type="EMBL" id="NQS78376.1"/>
    </source>
</evidence>
<evidence type="ECO:0000313" key="2">
    <source>
        <dbReference type="Proteomes" id="UP000737555"/>
    </source>
</evidence>